<proteinExistence type="predicted"/>
<dbReference type="OrthoDB" id="6154904at2759"/>
<dbReference type="EMBL" id="UYJE01004820">
    <property type="protein sequence ID" value="VDI31727.1"/>
    <property type="molecule type" value="Genomic_DNA"/>
</dbReference>
<evidence type="ECO:0000256" key="1">
    <source>
        <dbReference type="SAM" id="MobiDB-lite"/>
    </source>
</evidence>
<organism evidence="2 3">
    <name type="scientific">Mytilus galloprovincialis</name>
    <name type="common">Mediterranean mussel</name>
    <dbReference type="NCBI Taxonomy" id="29158"/>
    <lineage>
        <taxon>Eukaryota</taxon>
        <taxon>Metazoa</taxon>
        <taxon>Spiralia</taxon>
        <taxon>Lophotrochozoa</taxon>
        <taxon>Mollusca</taxon>
        <taxon>Bivalvia</taxon>
        <taxon>Autobranchia</taxon>
        <taxon>Pteriomorphia</taxon>
        <taxon>Mytilida</taxon>
        <taxon>Mytiloidea</taxon>
        <taxon>Mytilidae</taxon>
        <taxon>Mytilinae</taxon>
        <taxon>Mytilus</taxon>
    </lineage>
</organism>
<dbReference type="Proteomes" id="UP000596742">
    <property type="component" value="Unassembled WGS sequence"/>
</dbReference>
<dbReference type="AlphaFoldDB" id="A0A8B6E9I5"/>
<name>A0A8B6E9I5_MYTGA</name>
<gene>
    <name evidence="2" type="ORF">MGAL_10B023491</name>
</gene>
<reference evidence="2" key="1">
    <citation type="submission" date="2018-11" db="EMBL/GenBank/DDBJ databases">
        <authorList>
            <person name="Alioto T."/>
            <person name="Alioto T."/>
        </authorList>
    </citation>
    <scope>NUCLEOTIDE SEQUENCE</scope>
</reference>
<accession>A0A8B6E9I5</accession>
<evidence type="ECO:0000313" key="2">
    <source>
        <dbReference type="EMBL" id="VDI31727.1"/>
    </source>
</evidence>
<feature type="region of interest" description="Disordered" evidence="1">
    <location>
        <begin position="23"/>
        <end position="43"/>
    </location>
</feature>
<evidence type="ECO:0000313" key="3">
    <source>
        <dbReference type="Proteomes" id="UP000596742"/>
    </source>
</evidence>
<keyword evidence="3" id="KW-1185">Reference proteome</keyword>
<sequence>MPPKRQSSYGVAGAIKKMKTAAQRKKTSTAIQSGPSIPPNNITVISPDVMEELTNRVTERVASRMERRMEEIFDKIASKNNGNSDVQAAEVQSHVDNLNRNIQGNGEQNNDSNNEVVSPEVLAVQPNVDKQIVGGQSAFLNVLGDLNARTANMNDFVKNDKLHDSDLDRVGDLFTYVANEALSCRNNPDAGTNDYGTKLLYLCKSSGLKKWAPP</sequence>
<protein>
    <submittedName>
        <fullName evidence="2">Uncharacterized protein</fullName>
    </submittedName>
</protein>
<feature type="compositionally biased region" description="Polar residues" evidence="1">
    <location>
        <begin position="28"/>
        <end position="43"/>
    </location>
</feature>
<comment type="caution">
    <text evidence="2">The sequence shown here is derived from an EMBL/GenBank/DDBJ whole genome shotgun (WGS) entry which is preliminary data.</text>
</comment>